<dbReference type="Pfam" id="PF03734">
    <property type="entry name" value="YkuD"/>
    <property type="match status" value="1"/>
</dbReference>
<reference evidence="11 12" key="1">
    <citation type="submission" date="2017-09" db="EMBL/GenBank/DDBJ databases">
        <title>Genomic, metabolic, and phenotypic characteristics of bacterial isolates from the natural microbiome of the model nematode Caenorhabditis elegans.</title>
        <authorList>
            <person name="Zimmermann J."/>
            <person name="Obeng N."/>
            <person name="Yang W."/>
            <person name="Obeng O."/>
            <person name="Kissoyan K."/>
            <person name="Pees B."/>
            <person name="Dirksen P."/>
            <person name="Hoppner M."/>
            <person name="Franke A."/>
            <person name="Rosenstiel P."/>
            <person name="Leippe M."/>
            <person name="Dierking K."/>
            <person name="Kaleta C."/>
            <person name="Schulenburg H."/>
        </authorList>
    </citation>
    <scope>NUCLEOTIDE SEQUENCE [LARGE SCALE GENOMIC DNA]</scope>
    <source>
        <strain evidence="11 12">MYb73</strain>
    </source>
</reference>
<dbReference type="GO" id="GO:0005576">
    <property type="term" value="C:extracellular region"/>
    <property type="evidence" value="ECO:0007669"/>
    <property type="project" value="TreeGrafter"/>
</dbReference>
<feature type="active site" description="Nucleophile" evidence="9">
    <location>
        <position position="170"/>
    </location>
</feature>
<organism evidence="11 12">
    <name type="scientific">Achromobacter spanius</name>
    <dbReference type="NCBI Taxonomy" id="217203"/>
    <lineage>
        <taxon>Bacteria</taxon>
        <taxon>Pseudomonadati</taxon>
        <taxon>Pseudomonadota</taxon>
        <taxon>Betaproteobacteria</taxon>
        <taxon>Burkholderiales</taxon>
        <taxon>Alcaligenaceae</taxon>
        <taxon>Achromobacter</taxon>
    </lineage>
</organism>
<dbReference type="PANTHER" id="PTHR30582">
    <property type="entry name" value="L,D-TRANSPEPTIDASE"/>
    <property type="match status" value="1"/>
</dbReference>
<evidence type="ECO:0000256" key="4">
    <source>
        <dbReference type="ARBA" id="ARBA00022679"/>
    </source>
</evidence>
<dbReference type="PANTHER" id="PTHR30582:SF24">
    <property type="entry name" value="L,D-TRANSPEPTIDASE ERFK_SRFK-RELATED"/>
    <property type="match status" value="1"/>
</dbReference>
<feature type="domain" description="L,D-TPase catalytic" evidence="10">
    <location>
        <begin position="40"/>
        <end position="194"/>
    </location>
</feature>
<keyword evidence="12" id="KW-1185">Reference proteome</keyword>
<keyword evidence="5" id="KW-0378">Hydrolase</keyword>
<evidence type="ECO:0000256" key="7">
    <source>
        <dbReference type="ARBA" id="ARBA00022984"/>
    </source>
</evidence>
<evidence type="ECO:0000259" key="10">
    <source>
        <dbReference type="PROSITE" id="PS52029"/>
    </source>
</evidence>
<accession>A0A2S0IFX1</accession>
<evidence type="ECO:0000256" key="2">
    <source>
        <dbReference type="ARBA" id="ARBA00005992"/>
    </source>
</evidence>
<evidence type="ECO:0000256" key="8">
    <source>
        <dbReference type="ARBA" id="ARBA00023316"/>
    </source>
</evidence>
<dbReference type="EMBL" id="CP023270">
    <property type="protein sequence ID" value="AVJ30942.1"/>
    <property type="molecule type" value="Genomic_DNA"/>
</dbReference>
<dbReference type="PROSITE" id="PS52029">
    <property type="entry name" value="LD_TPASE"/>
    <property type="match status" value="1"/>
</dbReference>
<evidence type="ECO:0000256" key="5">
    <source>
        <dbReference type="ARBA" id="ARBA00022801"/>
    </source>
</evidence>
<evidence type="ECO:0000313" key="12">
    <source>
        <dbReference type="Proteomes" id="UP000239477"/>
    </source>
</evidence>
<dbReference type="InterPro" id="IPR050979">
    <property type="entry name" value="LD-transpeptidase"/>
</dbReference>
<dbReference type="UniPathway" id="UPA00219"/>
<name>A0A2S0IFX1_9BURK</name>
<keyword evidence="3" id="KW-0328">Glycosyltransferase</keyword>
<dbReference type="InterPro" id="IPR038063">
    <property type="entry name" value="Transpep_catalytic_dom"/>
</dbReference>
<dbReference type="GO" id="GO:0016757">
    <property type="term" value="F:glycosyltransferase activity"/>
    <property type="evidence" value="ECO:0007669"/>
    <property type="project" value="UniProtKB-KW"/>
</dbReference>
<comment type="pathway">
    <text evidence="1 9">Cell wall biogenesis; peptidoglycan biosynthesis.</text>
</comment>
<evidence type="ECO:0000313" key="11">
    <source>
        <dbReference type="EMBL" id="AVJ30942.1"/>
    </source>
</evidence>
<sequence>MRAFDNSCDSHRNSGLDKECQTERVGAPLSTVQKDVSGQAWILVDVPSQTLSLMGGTRRSYRISTATRGIGNVRDSLQTPGGELRVKLKIGSGLPQRSIFVGRRATGNVLTAEMQEKSPHADWILTRILWLEGSEKGVNRGGDVDTLRRYIYIHGTAEEECLGMPASHGCIRMANGDIEELFELISVGDRVRVQV</sequence>
<evidence type="ECO:0000256" key="9">
    <source>
        <dbReference type="PROSITE-ProRule" id="PRU01373"/>
    </source>
</evidence>
<keyword evidence="4" id="KW-0808">Transferase</keyword>
<dbReference type="GO" id="GO:0008360">
    <property type="term" value="P:regulation of cell shape"/>
    <property type="evidence" value="ECO:0007669"/>
    <property type="project" value="UniProtKB-UniRule"/>
</dbReference>
<keyword evidence="8 9" id="KW-0961">Cell wall biogenesis/degradation</keyword>
<dbReference type="GO" id="GO:0071555">
    <property type="term" value="P:cell wall organization"/>
    <property type="evidence" value="ECO:0007669"/>
    <property type="project" value="UniProtKB-UniRule"/>
</dbReference>
<evidence type="ECO:0000256" key="6">
    <source>
        <dbReference type="ARBA" id="ARBA00022960"/>
    </source>
</evidence>
<keyword evidence="7 9" id="KW-0573">Peptidoglycan synthesis</keyword>
<dbReference type="InterPro" id="IPR005490">
    <property type="entry name" value="LD_TPept_cat_dom"/>
</dbReference>
<evidence type="ECO:0000256" key="3">
    <source>
        <dbReference type="ARBA" id="ARBA00022676"/>
    </source>
</evidence>
<evidence type="ECO:0000256" key="1">
    <source>
        <dbReference type="ARBA" id="ARBA00004752"/>
    </source>
</evidence>
<proteinExistence type="inferred from homology"/>
<dbReference type="SUPFAM" id="SSF141523">
    <property type="entry name" value="L,D-transpeptidase catalytic domain-like"/>
    <property type="match status" value="1"/>
</dbReference>
<dbReference type="CDD" id="cd16913">
    <property type="entry name" value="YkuD_like"/>
    <property type="match status" value="1"/>
</dbReference>
<dbReference type="GO" id="GO:0071972">
    <property type="term" value="F:peptidoglycan L,D-transpeptidase activity"/>
    <property type="evidence" value="ECO:0007669"/>
    <property type="project" value="TreeGrafter"/>
</dbReference>
<keyword evidence="6 9" id="KW-0133">Cell shape</keyword>
<dbReference type="AlphaFoldDB" id="A0A2S0IFX1"/>
<protein>
    <submittedName>
        <fullName evidence="11">L,D-transpeptidase</fullName>
    </submittedName>
</protein>
<dbReference type="Gene3D" id="2.40.440.10">
    <property type="entry name" value="L,D-transpeptidase catalytic domain-like"/>
    <property type="match status" value="1"/>
</dbReference>
<comment type="similarity">
    <text evidence="2">Belongs to the YkuD family.</text>
</comment>
<dbReference type="OrthoDB" id="9787225at2"/>
<gene>
    <name evidence="11" type="ORF">CLM73_09615</name>
</gene>
<dbReference type="Proteomes" id="UP000239477">
    <property type="component" value="Chromosome"/>
</dbReference>
<feature type="active site" description="Proton donor/acceptor" evidence="9">
    <location>
        <position position="154"/>
    </location>
</feature>
<dbReference type="GO" id="GO:0018104">
    <property type="term" value="P:peptidoglycan-protein cross-linking"/>
    <property type="evidence" value="ECO:0007669"/>
    <property type="project" value="TreeGrafter"/>
</dbReference>